<dbReference type="EMBL" id="BGPR01058191">
    <property type="protein sequence ID" value="GBO34380.1"/>
    <property type="molecule type" value="Genomic_DNA"/>
</dbReference>
<evidence type="ECO:0000313" key="2">
    <source>
        <dbReference type="EMBL" id="GBO34380.1"/>
    </source>
</evidence>
<dbReference type="PANTHER" id="PTHR45749">
    <property type="match status" value="1"/>
</dbReference>
<dbReference type="InterPro" id="IPR025398">
    <property type="entry name" value="DUF4371"/>
</dbReference>
<dbReference type="OrthoDB" id="6516454at2759"/>
<feature type="domain" description="DUF4371" evidence="1">
    <location>
        <begin position="9"/>
        <end position="91"/>
    </location>
</feature>
<evidence type="ECO:0000313" key="3">
    <source>
        <dbReference type="Proteomes" id="UP000499080"/>
    </source>
</evidence>
<protein>
    <recommendedName>
        <fullName evidence="1">DUF4371 domain-containing protein</fullName>
    </recommendedName>
</protein>
<organism evidence="2 3">
    <name type="scientific">Araneus ventricosus</name>
    <name type="common">Orbweaver spider</name>
    <name type="synonym">Epeira ventricosa</name>
    <dbReference type="NCBI Taxonomy" id="182803"/>
    <lineage>
        <taxon>Eukaryota</taxon>
        <taxon>Metazoa</taxon>
        <taxon>Ecdysozoa</taxon>
        <taxon>Arthropoda</taxon>
        <taxon>Chelicerata</taxon>
        <taxon>Arachnida</taxon>
        <taxon>Araneae</taxon>
        <taxon>Araneomorphae</taxon>
        <taxon>Entelegynae</taxon>
        <taxon>Araneoidea</taxon>
        <taxon>Araneidae</taxon>
        <taxon>Araneus</taxon>
    </lineage>
</organism>
<sequence>MSGGLFFYYVLADETTDISQIEQFSLCIWYVEDHSYKIREDFPTFVPVYDVTGVGLANTVLVTLSSLGLDLKKIRGQGYVGAATMREQFTGVQASIKEKLPLDLYT</sequence>
<evidence type="ECO:0000259" key="1">
    <source>
        <dbReference type="Pfam" id="PF14291"/>
    </source>
</evidence>
<accession>A0A4Y2WDN3</accession>
<dbReference type="Proteomes" id="UP000499080">
    <property type="component" value="Unassembled WGS sequence"/>
</dbReference>
<gene>
    <name evidence="2" type="ORF">AVEN_173662_1</name>
</gene>
<dbReference type="Pfam" id="PF14291">
    <property type="entry name" value="DUF4371"/>
    <property type="match status" value="1"/>
</dbReference>
<dbReference type="AlphaFoldDB" id="A0A4Y2WDN3"/>
<reference evidence="2 3" key="1">
    <citation type="journal article" date="2019" name="Sci. Rep.">
        <title>Orb-weaving spider Araneus ventricosus genome elucidates the spidroin gene catalogue.</title>
        <authorList>
            <person name="Kono N."/>
            <person name="Nakamura H."/>
            <person name="Ohtoshi R."/>
            <person name="Moran D.A.P."/>
            <person name="Shinohara A."/>
            <person name="Yoshida Y."/>
            <person name="Fujiwara M."/>
            <person name="Mori M."/>
            <person name="Tomita M."/>
            <person name="Arakawa K."/>
        </authorList>
    </citation>
    <scope>NUCLEOTIDE SEQUENCE [LARGE SCALE GENOMIC DNA]</scope>
</reference>
<comment type="caution">
    <text evidence="2">The sequence shown here is derived from an EMBL/GenBank/DDBJ whole genome shotgun (WGS) entry which is preliminary data.</text>
</comment>
<name>A0A4Y2WDN3_ARAVE</name>
<dbReference type="PANTHER" id="PTHR45749:SF21">
    <property type="entry name" value="DUF4371 DOMAIN-CONTAINING PROTEIN"/>
    <property type="match status" value="1"/>
</dbReference>
<proteinExistence type="predicted"/>
<keyword evidence="3" id="KW-1185">Reference proteome</keyword>